<reference evidence="1 2" key="1">
    <citation type="submission" date="2019-09" db="EMBL/GenBank/DDBJ databases">
        <authorList>
            <person name="Wang X."/>
        </authorList>
    </citation>
    <scope>NUCLEOTIDE SEQUENCE [LARGE SCALE GENOMIC DNA]</scope>
    <source>
        <strain evidence="1 2">CICC 11023</strain>
    </source>
</reference>
<keyword evidence="2" id="KW-1185">Reference proteome</keyword>
<dbReference type="OrthoDB" id="6506739at2"/>
<evidence type="ECO:0000313" key="1">
    <source>
        <dbReference type="EMBL" id="KAA8882956.1"/>
    </source>
</evidence>
<evidence type="ECO:0000313" key="2">
    <source>
        <dbReference type="Proteomes" id="UP000323876"/>
    </source>
</evidence>
<name>A0A5N0E1X1_9NOCA</name>
<dbReference type="Proteomes" id="UP000323876">
    <property type="component" value="Unassembled WGS sequence"/>
</dbReference>
<proteinExistence type="predicted"/>
<gene>
    <name evidence="1" type="ORF">F3087_37730</name>
</gene>
<comment type="caution">
    <text evidence="1">The sequence shown here is derived from an EMBL/GenBank/DDBJ whole genome shotgun (WGS) entry which is preliminary data.</text>
</comment>
<dbReference type="EMBL" id="VXLC01000027">
    <property type="protein sequence ID" value="KAA8882956.1"/>
    <property type="molecule type" value="Genomic_DNA"/>
</dbReference>
<accession>A0A5N0E1X1</accession>
<sequence length="145" mass="15290">MIVVFIAKDIDVLDAGYDDSAYKPATFGRAYAYSKKLWPCATLGKTENLFITAHGDEDSIGDEDSTPGKGPVIDLNADQLAGIIKAILPGGYTGNIYISTCNSFKIAQAVAEKLGMLVGGDVYGTKNSIDYAIQTPSGSNWSLAG</sequence>
<dbReference type="AlphaFoldDB" id="A0A5N0E1X1"/>
<protein>
    <submittedName>
        <fullName evidence="1">Uncharacterized protein</fullName>
    </submittedName>
</protein>
<organism evidence="1 2">
    <name type="scientific">Nocardia colli</name>
    <dbReference type="NCBI Taxonomy" id="2545717"/>
    <lineage>
        <taxon>Bacteria</taxon>
        <taxon>Bacillati</taxon>
        <taxon>Actinomycetota</taxon>
        <taxon>Actinomycetes</taxon>
        <taxon>Mycobacteriales</taxon>
        <taxon>Nocardiaceae</taxon>
        <taxon>Nocardia</taxon>
    </lineage>
</organism>
<dbReference type="RefSeq" id="WP_150406941.1">
    <property type="nucleotide sequence ID" value="NZ_VXLC01000027.1"/>
</dbReference>